<dbReference type="RefSeq" id="XP_011667462.1">
    <property type="nucleotide sequence ID" value="XM_011669160.2"/>
</dbReference>
<dbReference type="AlphaFoldDB" id="A0A7M7HIB4"/>
<dbReference type="EnsemblMetazoa" id="XM_011669160">
    <property type="protein sequence ID" value="XP_011667462"/>
    <property type="gene ID" value="LOC105439778"/>
</dbReference>
<sequence length="296" mass="32969">MRLLYTLTLVLLAFVTIFASEVYEGDSISLVFQEALEETSVYSILFNDVIIFENGSPVEGSLPAKQLSRLDIQDTLSSVHVNIQSAEKEDAGTYTLHVNPATDSFVEENIDLEVFYMPSDPQCNIINDTITCNATQGYPSGGRISCYEGSEKLQNILLGEGSETIEAKYKFFLEDTSIGCCTESSPFVFAPGNCTQFVLYALPQVETTTTIVSIKNITIPQNTTTTEVPLETGIPYPDNWLSENRATFGVMCCILFVLLFLYPFGMIYHFKIWMREPKKYVSDSKEKGPFTALSSV</sequence>
<dbReference type="KEGG" id="spu:105439778"/>
<dbReference type="Proteomes" id="UP000007110">
    <property type="component" value="Unassembled WGS sequence"/>
</dbReference>
<evidence type="ECO:0000313" key="4">
    <source>
        <dbReference type="Proteomes" id="UP000007110"/>
    </source>
</evidence>
<feature type="chain" id="PRO_5029873196" evidence="2">
    <location>
        <begin position="20"/>
        <end position="296"/>
    </location>
</feature>
<name>A0A7M7HIB4_STRPU</name>
<organism evidence="3 4">
    <name type="scientific">Strongylocentrotus purpuratus</name>
    <name type="common">Purple sea urchin</name>
    <dbReference type="NCBI Taxonomy" id="7668"/>
    <lineage>
        <taxon>Eukaryota</taxon>
        <taxon>Metazoa</taxon>
        <taxon>Echinodermata</taxon>
        <taxon>Eleutherozoa</taxon>
        <taxon>Echinozoa</taxon>
        <taxon>Echinoidea</taxon>
        <taxon>Euechinoidea</taxon>
        <taxon>Echinacea</taxon>
        <taxon>Camarodonta</taxon>
        <taxon>Echinidea</taxon>
        <taxon>Strongylocentrotidae</taxon>
        <taxon>Strongylocentrotus</taxon>
    </lineage>
</organism>
<reference evidence="3" key="2">
    <citation type="submission" date="2021-01" db="UniProtKB">
        <authorList>
            <consortium name="EnsemblMetazoa"/>
        </authorList>
    </citation>
    <scope>IDENTIFICATION</scope>
</reference>
<evidence type="ECO:0000256" key="1">
    <source>
        <dbReference type="SAM" id="Phobius"/>
    </source>
</evidence>
<keyword evidence="2" id="KW-0732">Signal</keyword>
<evidence type="ECO:0000256" key="2">
    <source>
        <dbReference type="SAM" id="SignalP"/>
    </source>
</evidence>
<dbReference type="GeneID" id="105439778"/>
<keyword evidence="1" id="KW-0812">Transmembrane</keyword>
<keyword evidence="1" id="KW-0472">Membrane</keyword>
<feature type="transmembrane region" description="Helical" evidence="1">
    <location>
        <begin position="248"/>
        <end position="270"/>
    </location>
</feature>
<evidence type="ECO:0000313" key="3">
    <source>
        <dbReference type="EnsemblMetazoa" id="XP_011667462"/>
    </source>
</evidence>
<dbReference type="OrthoDB" id="10115426at2759"/>
<feature type="signal peptide" evidence="2">
    <location>
        <begin position="1"/>
        <end position="19"/>
    </location>
</feature>
<protein>
    <submittedName>
        <fullName evidence="3">Uncharacterized protein</fullName>
    </submittedName>
</protein>
<dbReference type="OMA" id="KIWMREP"/>
<keyword evidence="4" id="KW-1185">Reference proteome</keyword>
<dbReference type="InParanoid" id="A0A7M7HIB4"/>
<keyword evidence="1" id="KW-1133">Transmembrane helix</keyword>
<reference evidence="4" key="1">
    <citation type="submission" date="2015-02" db="EMBL/GenBank/DDBJ databases">
        <title>Genome sequencing for Strongylocentrotus purpuratus.</title>
        <authorList>
            <person name="Murali S."/>
            <person name="Liu Y."/>
            <person name="Vee V."/>
            <person name="English A."/>
            <person name="Wang M."/>
            <person name="Skinner E."/>
            <person name="Han Y."/>
            <person name="Muzny D.M."/>
            <person name="Worley K.C."/>
            <person name="Gibbs R.A."/>
        </authorList>
    </citation>
    <scope>NUCLEOTIDE SEQUENCE</scope>
</reference>
<proteinExistence type="predicted"/>
<accession>A0A7M7HIB4</accession>